<feature type="transmembrane region" description="Helical" evidence="1">
    <location>
        <begin position="88"/>
        <end position="106"/>
    </location>
</feature>
<accession>A0ABT8ITI9</accession>
<dbReference type="PANTHER" id="PTHR34989">
    <property type="entry name" value="PROTEIN HDED"/>
    <property type="match status" value="1"/>
</dbReference>
<keyword evidence="1" id="KW-0472">Membrane</keyword>
<dbReference type="InterPro" id="IPR052712">
    <property type="entry name" value="Acid_resist_chaperone_HdeD"/>
</dbReference>
<reference evidence="2" key="1">
    <citation type="submission" date="2023-03" db="EMBL/GenBank/DDBJ databases">
        <title>MT1 and MT2 Draft Genomes of Novel Species.</title>
        <authorList>
            <person name="Venkateswaran K."/>
        </authorList>
    </citation>
    <scope>NUCLEOTIDE SEQUENCE</scope>
    <source>
        <strain evidence="2">F6_8S_P_1A</strain>
    </source>
</reference>
<protein>
    <submittedName>
        <fullName evidence="2">DUF308 domain-containing protein</fullName>
    </submittedName>
</protein>
<keyword evidence="1" id="KW-0812">Transmembrane</keyword>
<evidence type="ECO:0000313" key="3">
    <source>
        <dbReference type="Proteomes" id="UP001174210"/>
    </source>
</evidence>
<dbReference type="PANTHER" id="PTHR34989:SF1">
    <property type="entry name" value="PROTEIN HDED"/>
    <property type="match status" value="1"/>
</dbReference>
<dbReference type="Proteomes" id="UP001174210">
    <property type="component" value="Unassembled WGS sequence"/>
</dbReference>
<keyword evidence="3" id="KW-1185">Reference proteome</keyword>
<organism evidence="2 3">
    <name type="scientific">Leifsonia virtsii</name>
    <dbReference type="NCBI Taxonomy" id="3035915"/>
    <lineage>
        <taxon>Bacteria</taxon>
        <taxon>Bacillati</taxon>
        <taxon>Actinomycetota</taxon>
        <taxon>Actinomycetes</taxon>
        <taxon>Micrococcales</taxon>
        <taxon>Microbacteriaceae</taxon>
        <taxon>Leifsonia</taxon>
    </lineage>
</organism>
<name>A0ABT8ITI9_9MICO</name>
<proteinExistence type="predicted"/>
<feature type="transmembrane region" description="Helical" evidence="1">
    <location>
        <begin position="145"/>
        <end position="165"/>
    </location>
</feature>
<feature type="transmembrane region" description="Helical" evidence="1">
    <location>
        <begin position="112"/>
        <end position="133"/>
    </location>
</feature>
<gene>
    <name evidence="2" type="ORF">P5G59_03180</name>
</gene>
<sequence>MSLNDPTDPMFHEFSMDARQMTRSAINAIRTALGISGAIGVILGIILLVWPEKTIAVLAIFLGIYFLVAGVLRLGVGIFSRGMRGGARALNIILGVLLIFVGIVALKNVTTAAIALVIFTVAFIGVGWIIEGVMALAEAGRSGSAGWSIAFGILSILAGIVVLVLPVSSAAFLLLFAAIALIVLGIIGIVRAFTFGREALKEMGSTTAEPRVA</sequence>
<dbReference type="InterPro" id="IPR005325">
    <property type="entry name" value="DUF308_memb"/>
</dbReference>
<dbReference type="RefSeq" id="WP_301215904.1">
    <property type="nucleotide sequence ID" value="NZ_JAROCB010000001.1"/>
</dbReference>
<dbReference type="Pfam" id="PF03729">
    <property type="entry name" value="DUF308"/>
    <property type="match status" value="2"/>
</dbReference>
<comment type="caution">
    <text evidence="2">The sequence shown here is derived from an EMBL/GenBank/DDBJ whole genome shotgun (WGS) entry which is preliminary data.</text>
</comment>
<feature type="transmembrane region" description="Helical" evidence="1">
    <location>
        <begin position="55"/>
        <end position="76"/>
    </location>
</feature>
<feature type="transmembrane region" description="Helical" evidence="1">
    <location>
        <begin position="171"/>
        <end position="193"/>
    </location>
</feature>
<evidence type="ECO:0000313" key="2">
    <source>
        <dbReference type="EMBL" id="MDN4596134.1"/>
    </source>
</evidence>
<feature type="transmembrane region" description="Helical" evidence="1">
    <location>
        <begin position="28"/>
        <end position="49"/>
    </location>
</feature>
<dbReference type="EMBL" id="JAROCB010000001">
    <property type="protein sequence ID" value="MDN4596134.1"/>
    <property type="molecule type" value="Genomic_DNA"/>
</dbReference>
<evidence type="ECO:0000256" key="1">
    <source>
        <dbReference type="SAM" id="Phobius"/>
    </source>
</evidence>
<keyword evidence="1" id="KW-1133">Transmembrane helix</keyword>